<dbReference type="AlphaFoldDB" id="A0A2I1M440"/>
<protein>
    <recommendedName>
        <fullName evidence="2">LytR/CpsA/Psr regulator C-terminal domain-containing protein</fullName>
    </recommendedName>
</protein>
<keyword evidence="1" id="KW-1133">Transmembrane helix</keyword>
<evidence type="ECO:0000313" key="4">
    <source>
        <dbReference type="Proteomes" id="UP000242263"/>
    </source>
</evidence>
<reference evidence="3 4" key="1">
    <citation type="submission" date="2017-12" db="EMBL/GenBank/DDBJ databases">
        <title>Phylogenetic diversity of female urinary microbiome.</title>
        <authorList>
            <person name="Thomas-White K."/>
            <person name="Wolfe A.J."/>
        </authorList>
    </citation>
    <scope>NUCLEOTIDE SEQUENCE [LARGE SCALE GENOMIC DNA]</scope>
    <source>
        <strain evidence="3 4">UMB0064</strain>
    </source>
</reference>
<evidence type="ECO:0000256" key="1">
    <source>
        <dbReference type="SAM" id="Phobius"/>
    </source>
</evidence>
<keyword evidence="1" id="KW-0812">Transmembrane</keyword>
<dbReference type="Gene3D" id="3.30.70.2390">
    <property type="match status" value="1"/>
</dbReference>
<proteinExistence type="predicted"/>
<organism evidence="3 4">
    <name type="scientific">Alloscardovia omnicolens</name>
    <dbReference type="NCBI Taxonomy" id="419015"/>
    <lineage>
        <taxon>Bacteria</taxon>
        <taxon>Bacillati</taxon>
        <taxon>Actinomycetota</taxon>
        <taxon>Actinomycetes</taxon>
        <taxon>Bifidobacteriales</taxon>
        <taxon>Bifidobacteriaceae</taxon>
        <taxon>Alloscardovia</taxon>
    </lineage>
</organism>
<accession>A0A2I1M440</accession>
<dbReference type="RefSeq" id="WP_022856604.1">
    <property type="nucleotide sequence ID" value="NZ_CAUPEW010000002.1"/>
</dbReference>
<dbReference type="InterPro" id="IPR027381">
    <property type="entry name" value="LytR/CpsA/Psr_C"/>
</dbReference>
<name>A0A2I1M440_9BIFI</name>
<comment type="caution">
    <text evidence="3">The sequence shown here is derived from an EMBL/GenBank/DDBJ whole genome shotgun (WGS) entry which is preliminary data.</text>
</comment>
<feature type="transmembrane region" description="Helical" evidence="1">
    <location>
        <begin position="23"/>
        <end position="47"/>
    </location>
</feature>
<dbReference type="EMBL" id="PKGU01000003">
    <property type="protein sequence ID" value="PKZ14893.1"/>
    <property type="molecule type" value="Genomic_DNA"/>
</dbReference>
<evidence type="ECO:0000313" key="3">
    <source>
        <dbReference type="EMBL" id="PKZ14893.1"/>
    </source>
</evidence>
<sequence length="205" mass="22176">MADSTINTEREQRKLYLRARQRMILSATIGFLVVVLIISLIGAFGSFSSSKKKTTTAATNFGVVTACAVKDSVTMNPSEITVRVLNGTNKTGLATAVGEELHNRGFNLQGVGDFDSSSVLERTEIRFGKNSITQAYTLATNFNDAILRMDNREDNLIDVIVGSSFDDLIGTKKVPKAGSKIESLTNCEDAAQLKDVPQAQEHQAA</sequence>
<dbReference type="GeneID" id="35868355"/>
<dbReference type="Proteomes" id="UP000242263">
    <property type="component" value="Unassembled WGS sequence"/>
</dbReference>
<dbReference type="Pfam" id="PF13399">
    <property type="entry name" value="LytR_C"/>
    <property type="match status" value="1"/>
</dbReference>
<feature type="domain" description="LytR/CpsA/Psr regulator C-terminal" evidence="2">
    <location>
        <begin position="79"/>
        <end position="165"/>
    </location>
</feature>
<evidence type="ECO:0000259" key="2">
    <source>
        <dbReference type="Pfam" id="PF13399"/>
    </source>
</evidence>
<gene>
    <name evidence="3" type="ORF">CYJ32_05125</name>
</gene>
<keyword evidence="1" id="KW-0472">Membrane</keyword>